<evidence type="ECO:0000313" key="2">
    <source>
        <dbReference type="Proteomes" id="UP001597414"/>
    </source>
</evidence>
<dbReference type="PANTHER" id="PTHR40050">
    <property type="entry name" value="INNER SPORE COAT PROTEIN H"/>
    <property type="match status" value="1"/>
</dbReference>
<keyword evidence="2" id="KW-1185">Reference proteome</keyword>
<keyword evidence="1" id="KW-0418">Kinase</keyword>
<accession>A0ABW5B6F6</accession>
<organism evidence="1 2">
    <name type="scientific">Shivajiella indica</name>
    <dbReference type="NCBI Taxonomy" id="872115"/>
    <lineage>
        <taxon>Bacteria</taxon>
        <taxon>Pseudomonadati</taxon>
        <taxon>Bacteroidota</taxon>
        <taxon>Cytophagia</taxon>
        <taxon>Cytophagales</taxon>
        <taxon>Cyclobacteriaceae</taxon>
        <taxon>Shivajiella</taxon>
    </lineage>
</organism>
<proteinExistence type="predicted"/>
<evidence type="ECO:0000313" key="1">
    <source>
        <dbReference type="EMBL" id="MFD2201703.1"/>
    </source>
</evidence>
<name>A0ABW5B6F6_9BACT</name>
<dbReference type="EMBL" id="JBHUIV010000014">
    <property type="protein sequence ID" value="MFD2201703.1"/>
    <property type="molecule type" value="Genomic_DNA"/>
</dbReference>
<keyword evidence="1" id="KW-0808">Transferase</keyword>
<dbReference type="GO" id="GO:0016301">
    <property type="term" value="F:kinase activity"/>
    <property type="evidence" value="ECO:0007669"/>
    <property type="project" value="UniProtKB-KW"/>
</dbReference>
<dbReference type="Pfam" id="PF08757">
    <property type="entry name" value="CotH"/>
    <property type="match status" value="1"/>
</dbReference>
<dbReference type="Proteomes" id="UP001597414">
    <property type="component" value="Unassembled WGS sequence"/>
</dbReference>
<dbReference type="InterPro" id="IPR014867">
    <property type="entry name" value="Spore_coat_CotH_CotH2/3/7"/>
</dbReference>
<reference evidence="2" key="1">
    <citation type="journal article" date="2019" name="Int. J. Syst. Evol. Microbiol.">
        <title>The Global Catalogue of Microorganisms (GCM) 10K type strain sequencing project: providing services to taxonomists for standard genome sequencing and annotation.</title>
        <authorList>
            <consortium name="The Broad Institute Genomics Platform"/>
            <consortium name="The Broad Institute Genome Sequencing Center for Infectious Disease"/>
            <person name="Wu L."/>
            <person name="Ma J."/>
        </authorList>
    </citation>
    <scope>NUCLEOTIDE SEQUENCE [LARGE SCALE GENOMIC DNA]</scope>
    <source>
        <strain evidence="2">KCTC 19812</strain>
    </source>
</reference>
<sequence length="365" mass="43549">MDLSTMDYEALTMITGEKVNLRAKNLNINNVSFEPEEIHTRGKSTLNFKRKSLAFSLNSAASFQHNEKNQKLKKFDLLSLSMDKYYIRNRLAFQMMEHLELFELFYTFSEFKINGNSEGIYLVVERPQDWALQDRKSPLIIRRGYNHSIDKIKLNKKADKKESKFFVDSFRQIYKILPKYQGEELYQMLSERIDLENYMRWLAFNYFVHNGDYADEVFFYADPKSGKLRIIPWDYDDIFAKAPHEGKEVTDRILSGKLIFSSEDALDVKIATDEFLYAKYLQVFKEVLEKLDPDILKQIFENTFSELYPYYSDIEIISHSQYDYYKYADIEKLKKELNSLFLQLLEFRTFQLNNLERPQNLSFQK</sequence>
<protein>
    <submittedName>
        <fullName evidence="1">CotH kinase family protein</fullName>
    </submittedName>
</protein>
<gene>
    <name evidence="1" type="ORF">ACFSKV_09005</name>
</gene>
<comment type="caution">
    <text evidence="1">The sequence shown here is derived from an EMBL/GenBank/DDBJ whole genome shotgun (WGS) entry which is preliminary data.</text>
</comment>
<dbReference type="PANTHER" id="PTHR40050:SF1">
    <property type="entry name" value="INNER SPORE COAT PROTEIN H"/>
    <property type="match status" value="1"/>
</dbReference>